<dbReference type="GO" id="GO:0003677">
    <property type="term" value="F:DNA binding"/>
    <property type="evidence" value="ECO:0007669"/>
    <property type="project" value="UniProtKB-KW"/>
</dbReference>
<dbReference type="PANTHER" id="PTHR40516">
    <property type="entry name" value="ANTITOXIN CHPS-RELATED"/>
    <property type="match status" value="1"/>
</dbReference>
<evidence type="ECO:0000259" key="2">
    <source>
        <dbReference type="PROSITE" id="PS51740"/>
    </source>
</evidence>
<gene>
    <name evidence="3" type="ORF">ACFQ44_08270</name>
</gene>
<dbReference type="Gene3D" id="2.10.260.10">
    <property type="match status" value="1"/>
</dbReference>
<comment type="caution">
    <text evidence="3">The sequence shown here is derived from an EMBL/GenBank/DDBJ whole genome shotgun (WGS) entry which is preliminary data.</text>
</comment>
<dbReference type="SMART" id="SM00966">
    <property type="entry name" value="SpoVT_AbrB"/>
    <property type="match status" value="1"/>
</dbReference>
<protein>
    <submittedName>
        <fullName evidence="3">AbrB/MazE/SpoVT family DNA-binding domain-containing protein</fullName>
    </submittedName>
</protein>
<proteinExistence type="predicted"/>
<dbReference type="PROSITE" id="PS51740">
    <property type="entry name" value="SPOVT_ABRB"/>
    <property type="match status" value="1"/>
</dbReference>
<keyword evidence="1 3" id="KW-0238">DNA-binding</keyword>
<dbReference type="InterPro" id="IPR037914">
    <property type="entry name" value="SpoVT-AbrB_sf"/>
</dbReference>
<feature type="domain" description="SpoVT-AbrB" evidence="2">
    <location>
        <begin position="8"/>
        <end position="53"/>
    </location>
</feature>
<evidence type="ECO:0000313" key="4">
    <source>
        <dbReference type="Proteomes" id="UP001597189"/>
    </source>
</evidence>
<dbReference type="RefSeq" id="WP_203645794.1">
    <property type="nucleotide sequence ID" value="NZ_BOLN01000006.1"/>
</dbReference>
<organism evidence="3 4">
    <name type="scientific">Levilactobacillus lanxiensis</name>
    <dbReference type="NCBI Taxonomy" id="2799568"/>
    <lineage>
        <taxon>Bacteria</taxon>
        <taxon>Bacillati</taxon>
        <taxon>Bacillota</taxon>
        <taxon>Bacilli</taxon>
        <taxon>Lactobacillales</taxon>
        <taxon>Lactobacillaceae</taxon>
        <taxon>Levilactobacillus</taxon>
    </lineage>
</organism>
<keyword evidence="4" id="KW-1185">Reference proteome</keyword>
<evidence type="ECO:0000256" key="1">
    <source>
        <dbReference type="PROSITE-ProRule" id="PRU01076"/>
    </source>
</evidence>
<dbReference type="EMBL" id="JBHTOD010000006">
    <property type="protein sequence ID" value="MFD1455666.1"/>
    <property type="molecule type" value="Genomic_DNA"/>
</dbReference>
<dbReference type="InterPro" id="IPR007159">
    <property type="entry name" value="SpoVT-AbrB_dom"/>
</dbReference>
<sequence>MVVTQEQTYLAGWGSAKAVRIPSKIIKQLNLTDNQELTVTVQDDSIVLTPVKKQPVNIHELFADWKDDGKRNQELDWGKMEGHELPW</sequence>
<dbReference type="Proteomes" id="UP001597189">
    <property type="component" value="Unassembled WGS sequence"/>
</dbReference>
<accession>A0ABW4D260</accession>
<evidence type="ECO:0000313" key="3">
    <source>
        <dbReference type="EMBL" id="MFD1455666.1"/>
    </source>
</evidence>
<dbReference type="Pfam" id="PF04014">
    <property type="entry name" value="MazE_antitoxin"/>
    <property type="match status" value="1"/>
</dbReference>
<dbReference type="PANTHER" id="PTHR40516:SF1">
    <property type="entry name" value="ANTITOXIN CHPS-RELATED"/>
    <property type="match status" value="1"/>
</dbReference>
<name>A0ABW4D260_9LACO</name>
<dbReference type="SUPFAM" id="SSF89447">
    <property type="entry name" value="AbrB/MazE/MraZ-like"/>
    <property type="match status" value="1"/>
</dbReference>
<reference evidence="4" key="1">
    <citation type="journal article" date="2019" name="Int. J. Syst. Evol. Microbiol.">
        <title>The Global Catalogue of Microorganisms (GCM) 10K type strain sequencing project: providing services to taxonomists for standard genome sequencing and annotation.</title>
        <authorList>
            <consortium name="The Broad Institute Genomics Platform"/>
            <consortium name="The Broad Institute Genome Sequencing Center for Infectious Disease"/>
            <person name="Wu L."/>
            <person name="Ma J."/>
        </authorList>
    </citation>
    <scope>NUCLEOTIDE SEQUENCE [LARGE SCALE GENOMIC DNA]</scope>
    <source>
        <strain evidence="4">CCM 8979</strain>
    </source>
</reference>
<dbReference type="InterPro" id="IPR039052">
    <property type="entry name" value="Antitox_PemI-like"/>
</dbReference>